<evidence type="ECO:0000259" key="1">
    <source>
        <dbReference type="Pfam" id="PF01974"/>
    </source>
</evidence>
<keyword evidence="3" id="KW-1185">Reference proteome</keyword>
<dbReference type="KEGG" id="phet:94286512"/>
<dbReference type="SUPFAM" id="SSF53032">
    <property type="entry name" value="tRNA-intron endonuclease catalytic domain-like"/>
    <property type="match status" value="1"/>
</dbReference>
<comment type="caution">
    <text evidence="2">The sequence shown here is derived from an EMBL/GenBank/DDBJ whole genome shotgun (WGS) entry which is preliminary data.</text>
</comment>
<dbReference type="Pfam" id="PF01974">
    <property type="entry name" value="tRNA_int_endo"/>
    <property type="match status" value="1"/>
</dbReference>
<proteinExistence type="predicted"/>
<gene>
    <name evidence="2" type="ORF">JKF63_00384</name>
</gene>
<dbReference type="OrthoDB" id="257112at2759"/>
<protein>
    <recommendedName>
        <fullName evidence="1">tRNA intron endonuclease catalytic domain-containing protein</fullName>
    </recommendedName>
</protein>
<reference evidence="2 3" key="1">
    <citation type="submission" date="2021-02" db="EMBL/GenBank/DDBJ databases">
        <title>Porcisia hertigi Genome sequencing and assembly.</title>
        <authorList>
            <person name="Almutairi H."/>
            <person name="Gatherer D."/>
        </authorList>
    </citation>
    <scope>NUCLEOTIDE SEQUENCE [LARGE SCALE GENOMIC DNA]</scope>
    <source>
        <strain evidence="2 3">C119</strain>
    </source>
</reference>
<dbReference type="Proteomes" id="UP000674318">
    <property type="component" value="Unassembled WGS sequence"/>
</dbReference>
<dbReference type="InterPro" id="IPR006677">
    <property type="entry name" value="tRNA_intron_Endonuc_cat-like"/>
</dbReference>
<sequence>MCTDKKAGCAYEETALFIDGTNGPLFSVAESSAAMAYLATNYPQCKKRGLGWQLSVEEVHFLQSQLHQSGGVHFMSAVTKDQYEVLRKRYARDCLVYTSLTTKYGYRLRHGSQFGANYIGYRDVGTHGECLFFTGPLAELEKVRAVRIARSVGKRAMLVLLQEGGDDSPCTVTVSELMADSCAGLQRSHKSRRKE</sequence>
<accession>A0A836KX36</accession>
<dbReference type="GO" id="GO:0006388">
    <property type="term" value="P:tRNA splicing, via endonucleolytic cleavage and ligation"/>
    <property type="evidence" value="ECO:0007669"/>
    <property type="project" value="InterPro"/>
</dbReference>
<dbReference type="InterPro" id="IPR036167">
    <property type="entry name" value="tRNA_intron_Endo_cat-like_sf"/>
</dbReference>
<dbReference type="EMBL" id="JAFJZO010000036">
    <property type="protein sequence ID" value="KAG5490264.1"/>
    <property type="molecule type" value="Genomic_DNA"/>
</dbReference>
<feature type="domain" description="tRNA intron endonuclease catalytic" evidence="1">
    <location>
        <begin position="91"/>
        <end position="166"/>
    </location>
</feature>
<dbReference type="RefSeq" id="XP_067752592.1">
    <property type="nucleotide sequence ID" value="XM_067896435.1"/>
</dbReference>
<organism evidence="2 3">
    <name type="scientific">Porcisia hertigi</name>
    <dbReference type="NCBI Taxonomy" id="2761500"/>
    <lineage>
        <taxon>Eukaryota</taxon>
        <taxon>Discoba</taxon>
        <taxon>Euglenozoa</taxon>
        <taxon>Kinetoplastea</taxon>
        <taxon>Metakinetoplastina</taxon>
        <taxon>Trypanosomatida</taxon>
        <taxon>Trypanosomatidae</taxon>
        <taxon>Leishmaniinae</taxon>
        <taxon>Porcisia</taxon>
    </lineage>
</organism>
<dbReference type="AlphaFoldDB" id="A0A836KX36"/>
<dbReference type="GO" id="GO:0000213">
    <property type="term" value="F:tRNA-intron lyase activity"/>
    <property type="evidence" value="ECO:0007669"/>
    <property type="project" value="InterPro"/>
</dbReference>
<evidence type="ECO:0000313" key="2">
    <source>
        <dbReference type="EMBL" id="KAG5490264.1"/>
    </source>
</evidence>
<evidence type="ECO:0000313" key="3">
    <source>
        <dbReference type="Proteomes" id="UP000674318"/>
    </source>
</evidence>
<name>A0A836KX36_9TRYP</name>
<dbReference type="GeneID" id="94286512"/>